<dbReference type="EMBL" id="BMFR01000009">
    <property type="protein sequence ID" value="GGG77756.1"/>
    <property type="molecule type" value="Genomic_DNA"/>
</dbReference>
<proteinExistence type="inferred from homology"/>
<reference evidence="4" key="2">
    <citation type="submission" date="2020-09" db="EMBL/GenBank/DDBJ databases">
        <authorList>
            <person name="Sun Q."/>
            <person name="Zhou Y."/>
        </authorList>
    </citation>
    <scope>NUCLEOTIDE SEQUENCE</scope>
    <source>
        <strain evidence="4">CGMCC 1.12754</strain>
    </source>
</reference>
<evidence type="ECO:0000313" key="5">
    <source>
        <dbReference type="Proteomes" id="UP000622860"/>
    </source>
</evidence>
<comment type="similarity">
    <text evidence="1 3">Belongs to the enoyl-CoA hydratase/isomerase family.</text>
</comment>
<evidence type="ECO:0000313" key="4">
    <source>
        <dbReference type="EMBL" id="GGG77756.1"/>
    </source>
</evidence>
<organism evidence="4 5">
    <name type="scientific">Virgibacillus oceani</name>
    <dbReference type="NCBI Taxonomy" id="1479511"/>
    <lineage>
        <taxon>Bacteria</taxon>
        <taxon>Bacillati</taxon>
        <taxon>Bacillota</taxon>
        <taxon>Bacilli</taxon>
        <taxon>Bacillales</taxon>
        <taxon>Bacillaceae</taxon>
        <taxon>Virgibacillus</taxon>
    </lineage>
</organism>
<dbReference type="FunFam" id="1.10.12.10:FF:000001">
    <property type="entry name" value="Probable enoyl-CoA hydratase, mitochondrial"/>
    <property type="match status" value="1"/>
</dbReference>
<dbReference type="PANTHER" id="PTHR11941:SF54">
    <property type="entry name" value="ENOYL-COA HYDRATASE, MITOCHONDRIAL"/>
    <property type="match status" value="1"/>
</dbReference>
<dbReference type="CDD" id="cd06558">
    <property type="entry name" value="crotonase-like"/>
    <property type="match status" value="1"/>
</dbReference>
<dbReference type="InterPro" id="IPR029045">
    <property type="entry name" value="ClpP/crotonase-like_dom_sf"/>
</dbReference>
<keyword evidence="2" id="KW-0456">Lyase</keyword>
<dbReference type="Pfam" id="PF00378">
    <property type="entry name" value="ECH_1"/>
    <property type="match status" value="1"/>
</dbReference>
<dbReference type="GO" id="GO:0006635">
    <property type="term" value="P:fatty acid beta-oxidation"/>
    <property type="evidence" value="ECO:0007669"/>
    <property type="project" value="TreeGrafter"/>
</dbReference>
<dbReference type="RefSeq" id="WP_188455592.1">
    <property type="nucleotide sequence ID" value="NZ_BMFR01000009.1"/>
</dbReference>
<protein>
    <submittedName>
        <fullName evidence="4">Enoyl-CoA hydratase/isomerase YngF</fullName>
    </submittedName>
</protein>
<comment type="caution">
    <text evidence="4">The sequence shown here is derived from an EMBL/GenBank/DDBJ whole genome shotgun (WGS) entry which is preliminary data.</text>
</comment>
<dbReference type="PANTHER" id="PTHR11941">
    <property type="entry name" value="ENOYL-COA HYDRATASE-RELATED"/>
    <property type="match status" value="1"/>
</dbReference>
<evidence type="ECO:0000256" key="2">
    <source>
        <dbReference type="ARBA" id="ARBA00023239"/>
    </source>
</evidence>
<dbReference type="Proteomes" id="UP000622860">
    <property type="component" value="Unassembled WGS sequence"/>
</dbReference>
<dbReference type="PROSITE" id="PS00166">
    <property type="entry name" value="ENOYL_COA_HYDRATASE"/>
    <property type="match status" value="1"/>
</dbReference>
<accession>A0A917M583</accession>
<dbReference type="NCBIfam" id="NF005802">
    <property type="entry name" value="PRK07657.1"/>
    <property type="match status" value="1"/>
</dbReference>
<evidence type="ECO:0000256" key="1">
    <source>
        <dbReference type="ARBA" id="ARBA00005254"/>
    </source>
</evidence>
<dbReference type="FunFam" id="3.90.226.10:FF:000009">
    <property type="entry name" value="Carnitinyl-CoA dehydratase"/>
    <property type="match status" value="1"/>
</dbReference>
<dbReference type="InterPro" id="IPR014748">
    <property type="entry name" value="Enoyl-CoA_hydra_C"/>
</dbReference>
<dbReference type="GO" id="GO:0016836">
    <property type="term" value="F:hydro-lyase activity"/>
    <property type="evidence" value="ECO:0007669"/>
    <property type="project" value="UniProtKB-ARBA"/>
</dbReference>
<dbReference type="Gene3D" id="1.10.12.10">
    <property type="entry name" value="Lyase 2-enoyl-coa Hydratase, Chain A, domain 2"/>
    <property type="match status" value="1"/>
</dbReference>
<dbReference type="InterPro" id="IPR018376">
    <property type="entry name" value="Enoyl-CoA_hyd/isom_CS"/>
</dbReference>
<dbReference type="SUPFAM" id="SSF52096">
    <property type="entry name" value="ClpP/crotonase"/>
    <property type="match status" value="1"/>
</dbReference>
<sequence length="260" mass="28108">MSGLIKFRTIHDHIALITLNRPDAANAMSKALLDELNECVYKINNDYTIRCTIITAANDKAFCAGADLKERKGMNNQQVIEAVKYIGETVTNIEKMKMPVIAAINGAAFGGGLELALACDIRISAEHAKLGLTETSLAIIPGAGGTQRLTRLIGLGQAKRLIFTASPITSSEAMEIGLVEQISISSELVDNAISMAEQIVKNGPIALRQAKTAINQGIQTDITTGLNIEHLCYKETIPTQDRNEGLIAFKEKRKPVYKGN</sequence>
<evidence type="ECO:0000256" key="3">
    <source>
        <dbReference type="RuleBase" id="RU003707"/>
    </source>
</evidence>
<reference evidence="4" key="1">
    <citation type="journal article" date="2014" name="Int. J. Syst. Evol. Microbiol.">
        <title>Complete genome sequence of Corynebacterium casei LMG S-19264T (=DSM 44701T), isolated from a smear-ripened cheese.</title>
        <authorList>
            <consortium name="US DOE Joint Genome Institute (JGI-PGF)"/>
            <person name="Walter F."/>
            <person name="Albersmeier A."/>
            <person name="Kalinowski J."/>
            <person name="Ruckert C."/>
        </authorList>
    </citation>
    <scope>NUCLEOTIDE SEQUENCE</scope>
    <source>
        <strain evidence="4">CGMCC 1.12754</strain>
    </source>
</reference>
<keyword evidence="5" id="KW-1185">Reference proteome</keyword>
<name>A0A917M583_9BACI</name>
<dbReference type="InterPro" id="IPR001753">
    <property type="entry name" value="Enoyl-CoA_hydra/iso"/>
</dbReference>
<dbReference type="Gene3D" id="3.90.226.10">
    <property type="entry name" value="2-enoyl-CoA Hydratase, Chain A, domain 1"/>
    <property type="match status" value="1"/>
</dbReference>
<gene>
    <name evidence="4" type="primary">yngF</name>
    <name evidence="4" type="ORF">GCM10011398_23660</name>
</gene>
<dbReference type="AlphaFoldDB" id="A0A917M583"/>